<proteinExistence type="predicted"/>
<keyword evidence="2" id="KW-0067">ATP-binding</keyword>
<dbReference type="PROSITE" id="PS51206">
    <property type="entry name" value="SF3_HELICASE_1"/>
    <property type="match status" value="1"/>
</dbReference>
<evidence type="ECO:0000256" key="1">
    <source>
        <dbReference type="ARBA" id="ARBA00022741"/>
    </source>
</evidence>
<evidence type="ECO:0000313" key="4">
    <source>
        <dbReference type="EMBL" id="AOZ05807.1"/>
    </source>
</evidence>
<sequence length="584" mass="64254">MAFNFPGAGTQEPTKKKPSIELFYANKLAQDPNLAVGKGEVPELFRWNGVYWEAQRDVALEQDALNVLERDEPHHFNRRTARSMVDTALTRLSGTKLVPVPEEGTGVLLPMQNGLLEVLPTGVVRAHEPSRELGATHAVRSTIDWTRVAEDGTYTVQELDPSSKFGMFLNSIQSPEMQDYLGACCASTISSTNYQKCQWWQGVGSNGKSVLLNIIAAIHSNVVAFDLNKLDGDFNAEPLISATLVTVPEAPSRKRPISEGVFKAYVSGDLVAINRKNKVPLSVALRARWILLMNDTIGFTDMSYGFARRIANVPFNRTIAPKDRIPDLDKKIIDDPKEMAGVVAWLIKGLVHLSQHGFPEGERVPLEARQHALTIRGSNDNTLDWFDFVNFRQEPDVWSDKQALYTAYKDYTLSNGGKALGAPEFWKRARTFLLPKGVDIDSPDNTRRAPADKLGSRPRLMRLRIDGVAPFVRGREALDDLPPQTPKQAALEACINDTVKAVCAVLGTPDGPIKQDVLLTVVKDQPLAVGLDEVRIEAVIGGVLDKLRLQVEVIDGVAMLVTKPLPPMTFDPADPFDVAGPANA</sequence>
<reference evidence="4 5" key="1">
    <citation type="submission" date="2016-10" db="EMBL/GenBank/DDBJ databases">
        <title>Complete genome sequences of three Cupriavidus strains isolated from various Malaysian environments.</title>
        <authorList>
            <person name="Abdullah A.A.-A."/>
            <person name="Shafie N.A.H."/>
            <person name="Lau N.S."/>
        </authorList>
    </citation>
    <scope>NUCLEOTIDE SEQUENCE [LARGE SCALE GENOMIC DNA]</scope>
    <source>
        <strain evidence="4 5">USMAA1020</strain>
    </source>
</reference>
<keyword evidence="1" id="KW-0547">Nucleotide-binding</keyword>
<dbReference type="SUPFAM" id="SSF52540">
    <property type="entry name" value="P-loop containing nucleoside triphosphate hydrolases"/>
    <property type="match status" value="1"/>
</dbReference>
<dbReference type="RefSeq" id="WP_071068852.1">
    <property type="nucleotide sequence ID" value="NZ_CP017754.1"/>
</dbReference>
<keyword evidence="5" id="KW-1185">Reference proteome</keyword>
<evidence type="ECO:0000259" key="3">
    <source>
        <dbReference type="PROSITE" id="PS51206"/>
    </source>
</evidence>
<accession>A0ABN4TFE9</accession>
<dbReference type="EMBL" id="CP017754">
    <property type="protein sequence ID" value="AOZ05807.1"/>
    <property type="molecule type" value="Genomic_DNA"/>
</dbReference>
<protein>
    <recommendedName>
        <fullName evidence="3">SF3 helicase domain-containing protein</fullName>
    </recommendedName>
</protein>
<dbReference type="InterPro" id="IPR027417">
    <property type="entry name" value="P-loop_NTPase"/>
</dbReference>
<organism evidence="4 5">
    <name type="scientific">Cupriavidus malaysiensis</name>
    <dbReference type="NCBI Taxonomy" id="367825"/>
    <lineage>
        <taxon>Bacteria</taxon>
        <taxon>Pseudomonadati</taxon>
        <taxon>Pseudomonadota</taxon>
        <taxon>Betaproteobacteria</taxon>
        <taxon>Burkholderiales</taxon>
        <taxon>Burkholderiaceae</taxon>
        <taxon>Cupriavidus</taxon>
    </lineage>
</organism>
<dbReference type="Gene3D" id="3.40.50.300">
    <property type="entry name" value="P-loop containing nucleotide triphosphate hydrolases"/>
    <property type="match status" value="1"/>
</dbReference>
<name>A0ABN4TFE9_9BURK</name>
<gene>
    <name evidence="4" type="ORF">BKK80_08285</name>
</gene>
<dbReference type="InterPro" id="IPR045455">
    <property type="entry name" value="NrS-1_pol-like_helicase"/>
</dbReference>
<feature type="domain" description="SF3 helicase" evidence="3">
    <location>
        <begin position="176"/>
        <end position="328"/>
    </location>
</feature>
<dbReference type="InterPro" id="IPR014015">
    <property type="entry name" value="Helicase_SF3_DNA-vir"/>
</dbReference>
<evidence type="ECO:0000256" key="2">
    <source>
        <dbReference type="ARBA" id="ARBA00022840"/>
    </source>
</evidence>
<dbReference type="Proteomes" id="UP000177515">
    <property type="component" value="Chromosome 1"/>
</dbReference>
<evidence type="ECO:0000313" key="5">
    <source>
        <dbReference type="Proteomes" id="UP000177515"/>
    </source>
</evidence>
<dbReference type="Pfam" id="PF19263">
    <property type="entry name" value="DUF5906"/>
    <property type="match status" value="1"/>
</dbReference>